<dbReference type="GO" id="GO:0042371">
    <property type="term" value="P:vitamin K biosynthetic process"/>
    <property type="evidence" value="ECO:0007669"/>
    <property type="project" value="TreeGrafter"/>
</dbReference>
<feature type="transmembrane region" description="Helical" evidence="8">
    <location>
        <begin position="235"/>
        <end position="268"/>
    </location>
</feature>
<dbReference type="NCBIfam" id="TIGR00751">
    <property type="entry name" value="menA"/>
    <property type="match status" value="1"/>
</dbReference>
<evidence type="ECO:0000256" key="2">
    <source>
        <dbReference type="ARBA" id="ARBA00022428"/>
    </source>
</evidence>
<dbReference type="InParanoid" id="A0A7L4YR98"/>
<reference evidence="10 11" key="1">
    <citation type="journal article" date="2018" name="Int. J. Syst. Evol. Microbiol.">
        <title>Epidermidibacterium keratini gen. nov., sp. nov., a member of the family Sporichthyaceae, isolated from keratin epidermis.</title>
        <authorList>
            <person name="Lee D.G."/>
            <person name="Trujillo M.E."/>
            <person name="Kang S."/>
            <person name="Nam J.J."/>
            <person name="Kim Y.J."/>
        </authorList>
    </citation>
    <scope>NUCLEOTIDE SEQUENCE [LARGE SCALE GENOMIC DNA]</scope>
    <source>
        <strain evidence="10 11">EPI-7</strain>
    </source>
</reference>
<evidence type="ECO:0000256" key="9">
    <source>
        <dbReference type="NCBIfam" id="TIGR00751"/>
    </source>
</evidence>
<dbReference type="GO" id="GO:0046428">
    <property type="term" value="F:1,4-dihydroxy-2-naphthoate polyprenyltransferase activity"/>
    <property type="evidence" value="ECO:0007669"/>
    <property type="project" value="UniProtKB-UniRule"/>
</dbReference>
<keyword evidence="5 8" id="KW-0812">Transmembrane</keyword>
<comment type="pathway">
    <text evidence="8">Quinol/quinone metabolism; menaquinone biosynthesis; menaquinol from 1,4-dihydroxy-2-naphthoate: step 1/2.</text>
</comment>
<comment type="subcellular location">
    <subcellularLocation>
        <location evidence="8">Cell membrane</location>
        <topology evidence="8">Multi-pass membrane protein</topology>
    </subcellularLocation>
    <subcellularLocation>
        <location evidence="1">Membrane</location>
        <topology evidence="1">Multi-pass membrane protein</topology>
    </subcellularLocation>
</comment>
<comment type="similarity">
    <text evidence="8">Belongs to the MenA family. Type 1 subfamily.</text>
</comment>
<dbReference type="EMBL" id="CP047156">
    <property type="protein sequence ID" value="QHC01771.1"/>
    <property type="molecule type" value="Genomic_DNA"/>
</dbReference>
<evidence type="ECO:0000256" key="4">
    <source>
        <dbReference type="ARBA" id="ARBA00022679"/>
    </source>
</evidence>
<dbReference type="CDD" id="cd13962">
    <property type="entry name" value="PT_UbiA_UBIAD1"/>
    <property type="match status" value="1"/>
</dbReference>
<feature type="transmembrane region" description="Helical" evidence="8">
    <location>
        <begin position="280"/>
        <end position="307"/>
    </location>
</feature>
<evidence type="ECO:0000256" key="8">
    <source>
        <dbReference type="HAMAP-Rule" id="MF_01937"/>
    </source>
</evidence>
<evidence type="ECO:0000256" key="6">
    <source>
        <dbReference type="ARBA" id="ARBA00022989"/>
    </source>
</evidence>
<evidence type="ECO:0000256" key="1">
    <source>
        <dbReference type="ARBA" id="ARBA00004141"/>
    </source>
</evidence>
<evidence type="ECO:0000256" key="3">
    <source>
        <dbReference type="ARBA" id="ARBA00022475"/>
    </source>
</evidence>
<dbReference type="HAMAP" id="MF_01937">
    <property type="entry name" value="MenA_1"/>
    <property type="match status" value="1"/>
</dbReference>
<gene>
    <name evidence="8" type="primary">menA</name>
    <name evidence="10" type="ORF">EK0264_16780</name>
</gene>
<proteinExistence type="inferred from homology"/>
<comment type="catalytic activity">
    <reaction evidence="8">
        <text>an all-trans-polyprenyl diphosphate + 1,4-dihydroxy-2-naphthoate + H(+) = a 2-demethylmenaquinol + CO2 + diphosphate</text>
        <dbReference type="Rhea" id="RHEA:26478"/>
        <dbReference type="Rhea" id="RHEA-COMP:9563"/>
        <dbReference type="Rhea" id="RHEA-COMP:9564"/>
        <dbReference type="ChEBI" id="CHEBI:11173"/>
        <dbReference type="ChEBI" id="CHEBI:15378"/>
        <dbReference type="ChEBI" id="CHEBI:16526"/>
        <dbReference type="ChEBI" id="CHEBI:33019"/>
        <dbReference type="ChEBI" id="CHEBI:55437"/>
        <dbReference type="ChEBI" id="CHEBI:58914"/>
        <dbReference type="EC" id="2.5.1.74"/>
    </reaction>
</comment>
<dbReference type="Pfam" id="PF01040">
    <property type="entry name" value="UbiA"/>
    <property type="match status" value="1"/>
</dbReference>
<name>A0A7L4YR98_9ACTN</name>
<dbReference type="PANTHER" id="PTHR13929">
    <property type="entry name" value="1,4-DIHYDROXY-2-NAPHTHOATE OCTAPRENYLTRANSFERASE"/>
    <property type="match status" value="1"/>
</dbReference>
<dbReference type="OrthoDB" id="9767568at2"/>
<evidence type="ECO:0000256" key="5">
    <source>
        <dbReference type="ARBA" id="ARBA00022692"/>
    </source>
</evidence>
<evidence type="ECO:0000313" key="11">
    <source>
        <dbReference type="Proteomes" id="UP000463857"/>
    </source>
</evidence>
<accession>A0A7L4YR98</accession>
<protein>
    <recommendedName>
        <fullName evidence="8 9">1,4-dihydroxy-2-naphthoate octaprenyltransferase</fullName>
        <shortName evidence="8">DHNA-octaprenyltransferase</shortName>
        <ecNumber evidence="8 9">2.5.1.74</ecNumber>
    </recommendedName>
</protein>
<dbReference type="RefSeq" id="WP_159546895.1">
    <property type="nucleotide sequence ID" value="NZ_CP047156.1"/>
</dbReference>
<dbReference type="GO" id="GO:0009234">
    <property type="term" value="P:menaquinone biosynthetic process"/>
    <property type="evidence" value="ECO:0007669"/>
    <property type="project" value="UniProtKB-UniRule"/>
</dbReference>
<keyword evidence="11" id="KW-1185">Reference proteome</keyword>
<dbReference type="EC" id="2.5.1.74" evidence="8 9"/>
<dbReference type="InterPro" id="IPR044878">
    <property type="entry name" value="UbiA_sf"/>
</dbReference>
<dbReference type="InterPro" id="IPR000537">
    <property type="entry name" value="UbiA_prenyltransferase"/>
</dbReference>
<dbReference type="FunCoup" id="A0A7L4YR98">
    <property type="interactions" value="253"/>
</dbReference>
<keyword evidence="7 8" id="KW-0472">Membrane</keyword>
<dbReference type="InterPro" id="IPR026046">
    <property type="entry name" value="UBIAD1"/>
</dbReference>
<keyword evidence="4 8" id="KW-0808">Transferase</keyword>
<evidence type="ECO:0000313" key="10">
    <source>
        <dbReference type="EMBL" id="QHC01771.1"/>
    </source>
</evidence>
<dbReference type="NCBIfam" id="NF004751">
    <property type="entry name" value="PRK06080.1-3"/>
    <property type="match status" value="1"/>
</dbReference>
<dbReference type="KEGG" id="eke:EK0264_16780"/>
<dbReference type="PIRSF" id="PIRSF005355">
    <property type="entry name" value="UBIAD1"/>
    <property type="match status" value="1"/>
</dbReference>
<sequence>MPAAPAPHTTPPSGVRLWWAGARPRTLPLSVVPVVVGAAVAARDAAGDPWYAGISWWRVALALAVSLLLQVAVNYANDYSDGVRGTDADRVGPLRLTASGLVEPRQVKRAAFVVFGLAGAAGFALAATTSWWLLLVGAAAILAAWFYTGGSTPYGYLGLGDVSVFVFFGLVAVMGTAYVAPEVPQLTWSALVAAIPCGLLAVAVLVTNNLRDLPKDALVGKRTSAVRLGDRRTRWMYVACVVPAFVIGAVLVGWPWGLLVLAAGMLAIRPVRTVLGGEQGLGLIAVLARTSALQLVFAMSTVIGLLASAAW</sequence>
<feature type="transmembrane region" description="Helical" evidence="8">
    <location>
        <begin position="162"/>
        <end position="180"/>
    </location>
</feature>
<dbReference type="AlphaFoldDB" id="A0A7L4YR98"/>
<feature type="transmembrane region" description="Helical" evidence="8">
    <location>
        <begin position="186"/>
        <end position="206"/>
    </location>
</feature>
<keyword evidence="2 8" id="KW-0474">Menaquinone biosynthesis</keyword>
<dbReference type="GO" id="GO:0005886">
    <property type="term" value="C:plasma membrane"/>
    <property type="evidence" value="ECO:0007669"/>
    <property type="project" value="UniProtKB-SubCell"/>
</dbReference>
<keyword evidence="3 8" id="KW-1003">Cell membrane</keyword>
<dbReference type="InterPro" id="IPR004657">
    <property type="entry name" value="MenA"/>
</dbReference>
<feature type="transmembrane region" description="Helical" evidence="8">
    <location>
        <begin position="55"/>
        <end position="76"/>
    </location>
</feature>
<keyword evidence="6 8" id="KW-1133">Transmembrane helix</keyword>
<evidence type="ECO:0000256" key="7">
    <source>
        <dbReference type="ARBA" id="ARBA00023136"/>
    </source>
</evidence>
<dbReference type="UniPathway" id="UPA00079">
    <property type="reaction ID" value="UER00168"/>
</dbReference>
<dbReference type="Gene3D" id="1.10.357.140">
    <property type="entry name" value="UbiA prenyltransferase"/>
    <property type="match status" value="1"/>
</dbReference>
<comment type="function">
    <text evidence="8">Conversion of 1,4-dihydroxy-2-naphthoate (DHNA) to demethylmenaquinone (DMK).</text>
</comment>
<organism evidence="10 11">
    <name type="scientific">Epidermidibacterium keratini</name>
    <dbReference type="NCBI Taxonomy" id="1891644"/>
    <lineage>
        <taxon>Bacteria</taxon>
        <taxon>Bacillati</taxon>
        <taxon>Actinomycetota</taxon>
        <taxon>Actinomycetes</taxon>
        <taxon>Sporichthyales</taxon>
        <taxon>Sporichthyaceae</taxon>
        <taxon>Epidermidibacterium</taxon>
    </lineage>
</organism>
<dbReference type="Proteomes" id="UP000463857">
    <property type="component" value="Chromosome"/>
</dbReference>
<feature type="transmembrane region" description="Helical" evidence="8">
    <location>
        <begin position="110"/>
        <end position="126"/>
    </location>
</feature>
<feature type="transmembrane region" description="Helical" evidence="8">
    <location>
        <begin position="132"/>
        <end position="150"/>
    </location>
</feature>
<dbReference type="PANTHER" id="PTHR13929:SF0">
    <property type="entry name" value="UBIA PRENYLTRANSFERASE DOMAIN-CONTAINING PROTEIN 1"/>
    <property type="match status" value="1"/>
</dbReference>